<organism evidence="5 6">
    <name type="scientific">Dreissena polymorpha</name>
    <name type="common">Zebra mussel</name>
    <name type="synonym">Mytilus polymorpha</name>
    <dbReference type="NCBI Taxonomy" id="45954"/>
    <lineage>
        <taxon>Eukaryota</taxon>
        <taxon>Metazoa</taxon>
        <taxon>Spiralia</taxon>
        <taxon>Lophotrochozoa</taxon>
        <taxon>Mollusca</taxon>
        <taxon>Bivalvia</taxon>
        <taxon>Autobranchia</taxon>
        <taxon>Heteroconchia</taxon>
        <taxon>Euheterodonta</taxon>
        <taxon>Imparidentia</taxon>
        <taxon>Neoheterodontei</taxon>
        <taxon>Myida</taxon>
        <taxon>Dreissenoidea</taxon>
        <taxon>Dreissenidae</taxon>
        <taxon>Dreissena</taxon>
    </lineage>
</organism>
<comment type="caution">
    <text evidence="5">The sequence shown here is derived from an EMBL/GenBank/DDBJ whole genome shotgun (WGS) entry which is preliminary data.</text>
</comment>
<dbReference type="EMBL" id="JAIWYP010000013">
    <property type="protein sequence ID" value="KAH3717740.1"/>
    <property type="molecule type" value="Genomic_DNA"/>
</dbReference>
<dbReference type="CDD" id="cd10229">
    <property type="entry name" value="ASKHA_NBD_HSP70_HSPA12"/>
    <property type="match status" value="1"/>
</dbReference>
<dbReference type="Gene3D" id="3.30.420.40">
    <property type="match status" value="2"/>
</dbReference>
<dbReference type="Gene3D" id="2.60.34.10">
    <property type="entry name" value="Substrate Binding Domain Of DNAk, Chain A, domain 1"/>
    <property type="match status" value="1"/>
</dbReference>
<evidence type="ECO:0000313" key="6">
    <source>
        <dbReference type="Proteomes" id="UP000828390"/>
    </source>
</evidence>
<accession>A0A9D4HG06</accession>
<keyword evidence="2" id="KW-0547">Nucleotide-binding</keyword>
<keyword evidence="6" id="KW-1185">Reference proteome</keyword>
<comment type="similarity">
    <text evidence="1">Belongs to the heat shock protein 70 family.</text>
</comment>
<dbReference type="InterPro" id="IPR013126">
    <property type="entry name" value="Hsp_70_fam"/>
</dbReference>
<dbReference type="PRINTS" id="PR00301">
    <property type="entry name" value="HEATSHOCK70"/>
</dbReference>
<evidence type="ECO:0000256" key="4">
    <source>
        <dbReference type="SAM" id="MobiDB-lite"/>
    </source>
</evidence>
<dbReference type="PANTHER" id="PTHR14187">
    <property type="entry name" value="ALPHA KINASE/ELONGATION FACTOR 2 KINASE"/>
    <property type="match status" value="1"/>
</dbReference>
<reference evidence="5" key="2">
    <citation type="submission" date="2020-11" db="EMBL/GenBank/DDBJ databases">
        <authorList>
            <person name="McCartney M.A."/>
            <person name="Auch B."/>
            <person name="Kono T."/>
            <person name="Mallez S."/>
            <person name="Becker A."/>
            <person name="Gohl D.M."/>
            <person name="Silverstein K.A.T."/>
            <person name="Koren S."/>
            <person name="Bechman K.B."/>
            <person name="Herman A."/>
            <person name="Abrahante J.E."/>
            <person name="Garbe J."/>
        </authorList>
    </citation>
    <scope>NUCLEOTIDE SEQUENCE</scope>
    <source>
        <strain evidence="5">Duluth1</strain>
        <tissue evidence="5">Whole animal</tissue>
    </source>
</reference>
<proteinExistence type="inferred from homology"/>
<feature type="compositionally biased region" description="Polar residues" evidence="4">
    <location>
        <begin position="551"/>
        <end position="567"/>
    </location>
</feature>
<evidence type="ECO:0000313" key="5">
    <source>
        <dbReference type="EMBL" id="KAH3717740.1"/>
    </source>
</evidence>
<dbReference type="Pfam" id="PF00012">
    <property type="entry name" value="HSP70"/>
    <property type="match status" value="1"/>
</dbReference>
<dbReference type="InterPro" id="IPR029047">
    <property type="entry name" value="HSP70_peptide-bd_sf"/>
</dbReference>
<dbReference type="AlphaFoldDB" id="A0A9D4HG06"/>
<sequence>MSSDYTCIVAAFDFGTTYSGYAFSLKESPTDVKTNEKWYASSGLLVSLKTPTCVLLNEAGEFLSFGFDAEEKYYSLTGEEKHHRWRLFSRFKMALHNEKVISHSTTIEDLQGKPHPAKPIFIMSIRYLQQHLLKTLELRYTGIKESDIKYIITVPAIWGIAAKQFMREAAIEAGIDSKRLKLALEPEAAAIWSESLGHTLEGQKFLVVDIGGGTADISAHQKMSDGSLKNIHAPSGGPWGGIYVDENFLKFIRSIFGENSLESLKSDDMYDFIEILRDFEMKKRKFKFDSNDGIIFRIPIALKAFAEKHFHLSLLDRLKSLNYGDEVYLRSQDKLGVNSSVMQRWFAEPVSKMVEYIQNIIQEERNEDLSLIILVGGFAESPYVQQRIQEALPDKRLIVPGEAGLAVLKGAVMFGRKPDIISSRVMDCTYGIKVRAYYRENLYPVEKKEFIDGEWRVRNVFEIFLRINEDVPLDSKVTHTNFSRKSKKNAGIPIYRTKEKNPVYVTDRGCELLGQLKLQYDKDTPLGTKDIEVTFMFGDTELHVMAKDTSTGIMRQNQHSNSESEASVSRRDETDVSNTNIQRGCHLGSEPKMNYLIE</sequence>
<gene>
    <name evidence="5" type="ORF">DPMN_060535</name>
</gene>
<dbReference type="InterPro" id="IPR043129">
    <property type="entry name" value="ATPase_NBD"/>
</dbReference>
<dbReference type="GO" id="GO:0005524">
    <property type="term" value="F:ATP binding"/>
    <property type="evidence" value="ECO:0007669"/>
    <property type="project" value="UniProtKB-KW"/>
</dbReference>
<protein>
    <recommendedName>
        <fullName evidence="7">Heat shock 70 kDa protein 12A</fullName>
    </recommendedName>
</protein>
<reference evidence="5" key="1">
    <citation type="journal article" date="2019" name="bioRxiv">
        <title>The Genome of the Zebra Mussel, Dreissena polymorpha: A Resource for Invasive Species Research.</title>
        <authorList>
            <person name="McCartney M.A."/>
            <person name="Auch B."/>
            <person name="Kono T."/>
            <person name="Mallez S."/>
            <person name="Zhang Y."/>
            <person name="Obille A."/>
            <person name="Becker A."/>
            <person name="Abrahante J.E."/>
            <person name="Garbe J."/>
            <person name="Badalamenti J.P."/>
            <person name="Herman A."/>
            <person name="Mangelson H."/>
            <person name="Liachko I."/>
            <person name="Sullivan S."/>
            <person name="Sone E.D."/>
            <person name="Koren S."/>
            <person name="Silverstein K.A.T."/>
            <person name="Beckman K.B."/>
            <person name="Gohl D.M."/>
        </authorList>
    </citation>
    <scope>NUCLEOTIDE SEQUENCE</scope>
    <source>
        <strain evidence="5">Duluth1</strain>
        <tissue evidence="5">Whole animal</tissue>
    </source>
</reference>
<evidence type="ECO:0000256" key="3">
    <source>
        <dbReference type="ARBA" id="ARBA00022840"/>
    </source>
</evidence>
<dbReference type="GO" id="GO:0140662">
    <property type="term" value="F:ATP-dependent protein folding chaperone"/>
    <property type="evidence" value="ECO:0007669"/>
    <property type="project" value="InterPro"/>
</dbReference>
<keyword evidence="3" id="KW-0067">ATP-binding</keyword>
<evidence type="ECO:0000256" key="1">
    <source>
        <dbReference type="ARBA" id="ARBA00007381"/>
    </source>
</evidence>
<evidence type="ECO:0008006" key="7">
    <source>
        <dbReference type="Google" id="ProtNLM"/>
    </source>
</evidence>
<name>A0A9D4HG06_DREPO</name>
<evidence type="ECO:0000256" key="2">
    <source>
        <dbReference type="ARBA" id="ARBA00022741"/>
    </source>
</evidence>
<dbReference type="SUPFAM" id="SSF53067">
    <property type="entry name" value="Actin-like ATPase domain"/>
    <property type="match status" value="2"/>
</dbReference>
<feature type="region of interest" description="Disordered" evidence="4">
    <location>
        <begin position="551"/>
        <end position="587"/>
    </location>
</feature>
<dbReference type="PANTHER" id="PTHR14187:SF5">
    <property type="entry name" value="HEAT SHOCK 70 KDA PROTEIN 12A"/>
    <property type="match status" value="1"/>
</dbReference>
<dbReference type="Proteomes" id="UP000828390">
    <property type="component" value="Unassembled WGS sequence"/>
</dbReference>